<dbReference type="InterPro" id="IPR004636">
    <property type="entry name" value="AcOrn/SuccOrn_fam"/>
</dbReference>
<dbReference type="InterPro" id="IPR015422">
    <property type="entry name" value="PyrdxlP-dep_Trfase_small"/>
</dbReference>
<keyword evidence="2" id="KW-0032">Aminotransferase</keyword>
<keyword evidence="5 7" id="KW-0663">Pyridoxal phosphate</keyword>
<dbReference type="PANTHER" id="PTHR11986:SF79">
    <property type="entry name" value="ACETYLORNITHINE AMINOTRANSFERASE, MITOCHONDRIAL"/>
    <property type="match status" value="1"/>
</dbReference>
<evidence type="ECO:0000256" key="5">
    <source>
        <dbReference type="ARBA" id="ARBA00022898"/>
    </source>
</evidence>
<dbReference type="NCBIfam" id="NF002325">
    <property type="entry name" value="PRK01278.1"/>
    <property type="match status" value="1"/>
</dbReference>
<dbReference type="EMBL" id="WHNZ01000061">
    <property type="protein sequence ID" value="NOV03587.1"/>
    <property type="molecule type" value="Genomic_DNA"/>
</dbReference>
<evidence type="ECO:0000256" key="6">
    <source>
        <dbReference type="ARBA" id="ARBA00029440"/>
    </source>
</evidence>
<dbReference type="Gene3D" id="3.90.1150.10">
    <property type="entry name" value="Aspartate Aminotransferase, domain 1"/>
    <property type="match status" value="1"/>
</dbReference>
<dbReference type="PIRSF" id="PIRSF000521">
    <property type="entry name" value="Transaminase_4ab_Lys_Orn"/>
    <property type="match status" value="1"/>
</dbReference>
<reference evidence="8 9" key="1">
    <citation type="submission" date="2019-10" db="EMBL/GenBank/DDBJ databases">
        <title>Description of Paenibacillus pedi sp. nov.</title>
        <authorList>
            <person name="Carlier A."/>
            <person name="Qi S."/>
        </authorList>
    </citation>
    <scope>NUCLEOTIDE SEQUENCE [LARGE SCALE GENOMIC DNA]</scope>
    <source>
        <strain evidence="8 9">LMG 31457</strain>
    </source>
</reference>
<dbReference type="InterPro" id="IPR005814">
    <property type="entry name" value="Aminotrans_3"/>
</dbReference>
<keyword evidence="4" id="KW-0808">Transferase</keyword>
<accession>A0ABX1ZU93</accession>
<protein>
    <submittedName>
        <fullName evidence="8">Acetylornithine/succinylornithine family transaminase</fullName>
    </submittedName>
</protein>
<keyword evidence="3" id="KW-0028">Amino-acid biosynthesis</keyword>
<evidence type="ECO:0000256" key="1">
    <source>
        <dbReference type="ARBA" id="ARBA00001933"/>
    </source>
</evidence>
<dbReference type="InterPro" id="IPR049704">
    <property type="entry name" value="Aminotrans_3_PPA_site"/>
</dbReference>
<dbReference type="InterPro" id="IPR015424">
    <property type="entry name" value="PyrdxlP-dep_Trfase"/>
</dbReference>
<name>A0ABX1ZU93_9BACL</name>
<sequence>MTMLKTSTEELLAAANEAILFIANRPQVVMEHGEGMYIWDTDGNKYLDFIGGWAVTCLGHSPKVIKDALLEQSGKLIHASPGFYNKPMLEFARMLTSLSGLERVFFGSTGAEANESAIKLARKYGAVRKGGAYEIITTTRSFHGRSLATTAATGKIGWDRMFAPQMPGFVKVPFNDIEAVKQAINPNTCAILLELTQGEGGVYEASSVYIQELRKLCDEHGILLMFDEVQTGLGRIGAMFAYEHYGVVPDVLTLAKGIGGGFPLSAMLAKDAYNLFEAGDQGGTYTGNPLAMAVGLAVVGEVIQRKLPQQAAERGQYLLKKLHDVQERFGLTHIRGKGLLLAFDLPEPRGAELAAACLQAGLLINASGPSTIRLMPALIVTEAEIDEMMTLLCKIMDQLFQGADPQIS</sequence>
<dbReference type="Pfam" id="PF00202">
    <property type="entry name" value="Aminotran_3"/>
    <property type="match status" value="1"/>
</dbReference>
<comment type="caution">
    <text evidence="8">The sequence shown here is derived from an EMBL/GenBank/DDBJ whole genome shotgun (WGS) entry which is preliminary data.</text>
</comment>
<organism evidence="8 9">
    <name type="scientific">Paenibacillus planticolens</name>
    <dbReference type="NCBI Taxonomy" id="2654976"/>
    <lineage>
        <taxon>Bacteria</taxon>
        <taxon>Bacillati</taxon>
        <taxon>Bacillota</taxon>
        <taxon>Bacilli</taxon>
        <taxon>Bacillales</taxon>
        <taxon>Paenibacillaceae</taxon>
        <taxon>Paenibacillus</taxon>
    </lineage>
</organism>
<keyword evidence="9" id="KW-1185">Reference proteome</keyword>
<evidence type="ECO:0000256" key="7">
    <source>
        <dbReference type="RuleBase" id="RU003560"/>
    </source>
</evidence>
<dbReference type="PANTHER" id="PTHR11986">
    <property type="entry name" value="AMINOTRANSFERASE CLASS III"/>
    <property type="match status" value="1"/>
</dbReference>
<evidence type="ECO:0000256" key="3">
    <source>
        <dbReference type="ARBA" id="ARBA00022605"/>
    </source>
</evidence>
<dbReference type="RefSeq" id="WP_171686356.1">
    <property type="nucleotide sequence ID" value="NZ_WHNZ01000061.1"/>
</dbReference>
<evidence type="ECO:0000256" key="4">
    <source>
        <dbReference type="ARBA" id="ARBA00022679"/>
    </source>
</evidence>
<evidence type="ECO:0000256" key="2">
    <source>
        <dbReference type="ARBA" id="ARBA00022576"/>
    </source>
</evidence>
<evidence type="ECO:0000313" key="9">
    <source>
        <dbReference type="Proteomes" id="UP000618579"/>
    </source>
</evidence>
<dbReference type="Gene3D" id="3.40.640.10">
    <property type="entry name" value="Type I PLP-dependent aspartate aminotransferase-like (Major domain)"/>
    <property type="match status" value="1"/>
</dbReference>
<dbReference type="SUPFAM" id="SSF53383">
    <property type="entry name" value="PLP-dependent transferases"/>
    <property type="match status" value="1"/>
</dbReference>
<dbReference type="PROSITE" id="PS00600">
    <property type="entry name" value="AA_TRANSFER_CLASS_3"/>
    <property type="match status" value="1"/>
</dbReference>
<gene>
    <name evidence="8" type="ORF">GC097_26635</name>
</gene>
<dbReference type="NCBIfam" id="TIGR00707">
    <property type="entry name" value="argD"/>
    <property type="match status" value="1"/>
</dbReference>
<evidence type="ECO:0000313" key="8">
    <source>
        <dbReference type="EMBL" id="NOV03587.1"/>
    </source>
</evidence>
<dbReference type="InterPro" id="IPR050103">
    <property type="entry name" value="Class-III_PLP-dep_AT"/>
</dbReference>
<dbReference type="InterPro" id="IPR015421">
    <property type="entry name" value="PyrdxlP-dep_Trfase_major"/>
</dbReference>
<comment type="pathway">
    <text evidence="6">Amino-acid biosynthesis.</text>
</comment>
<comment type="similarity">
    <text evidence="7">Belongs to the class-III pyridoxal-phosphate-dependent aminotransferase family.</text>
</comment>
<comment type="cofactor">
    <cofactor evidence="1">
        <name>pyridoxal 5'-phosphate</name>
        <dbReference type="ChEBI" id="CHEBI:597326"/>
    </cofactor>
</comment>
<dbReference type="Proteomes" id="UP000618579">
    <property type="component" value="Unassembled WGS sequence"/>
</dbReference>
<dbReference type="CDD" id="cd00610">
    <property type="entry name" value="OAT_like"/>
    <property type="match status" value="1"/>
</dbReference>
<proteinExistence type="inferred from homology"/>